<feature type="region of interest" description="Disordered" evidence="1">
    <location>
        <begin position="1023"/>
        <end position="1161"/>
    </location>
</feature>
<sequence length="1175" mass="125613">MSRRERHVSVWQAEGGLTAAVLAEVFSWLGGTELARAGAVCRAWRAAAADPALWRRLLLPLVTQPLWEHKQALATLYESQQWRSEYVLAHAEWELRARLTAGRAPLQHAALSSCGTRLALATEDAAVLIWERTDEDLWREMWSRSVRARGWESVARSEWPRGDKARLLIAGPLAVAHRWELIVLHQQENESEWCVVSRAGCSAGAAGCWAGADAFLALELRRLAAAHYATTVWLNAATQETQSEYAGVTTPLLRVYNEEKASITHVIVAEVPLDYIDDSKRLLPDEWTFGDSNQTERPNTEVTQQLLVCGFSGMSGVLRAWGLSALRPPPLLATGDLRARAIARRAAAAAAADADPNAEPPEPDEQAVRAMCTPHEYECRLATALVGLVVQLDGRCAWACTANASVTCVSLPTLRALRCLQPPAPAPTTPLTDLHYVHPAISDGYIVTPSGARSGHVCVWSALTGARRPAPLPHAAPALAAALPPRRVPARTHTLLVLAADQIYNHLETVGSREGAARHYTHTPRPDRHKNDMALRIAQGAFACVRRELRARPAARALASRSCGGAEPPPCPPCAPQPRPPCRATPPSTLRATRRVCCPPPAGSPPPCAPPPCAPHLTCDAARPQNRGSKRMCSTSEGCGTDRDRVARRLSLAERERRLDYEREVAARPSTYVREAPPAPYTLGAERECARATDGRSYAVKCERTPSAPCGPGRTPPPPRCVELVRDTECAIRNNVHLDPCAHVPRTIIDIDRSADRPASTPAAPAYPTSPAPVSASRASSYPTSACPGQSPPTKNLTSRIMEKLSLTRNSPGASCPKSSHEPKCETTGARRAGDTGWCQTQPKPAQVPPCCREPTTMEKIKRRGPGPCSREKRGPSGRRTFHSSACSGRATAPAACGDGGGKKDPDKSVSKGNADAESLKKVLKERDSLQEAGQGRVVTNVGNKSKQNTASGRLDIPIPVGAQNIRVRVSLDGAKATCQASSEPETATVTCSASDGAATKSDKNQSWLSLKSLQQKLAGCVKKDSVKLVKNTKHEGGRTPATCPRPQPQKPKSPAPVNPCAPPAKPRGNPCGAPSHPKPANPCGDQRPPKPTNPCGAPKPSKSTNPCGASTPPKPTNPCGCPSPAVPRSPCAPSAPSSPGRPCPTKGAPNTKTPTRYSTTASDSLIPEILFIQW</sequence>
<feature type="compositionally biased region" description="Low complexity" evidence="1">
    <location>
        <begin position="1123"/>
        <end position="1145"/>
    </location>
</feature>
<evidence type="ECO:0000313" key="4">
    <source>
        <dbReference type="Proteomes" id="UP001549920"/>
    </source>
</evidence>
<dbReference type="InterPro" id="IPR001810">
    <property type="entry name" value="F-box_dom"/>
</dbReference>
<feature type="region of interest" description="Disordered" evidence="1">
    <location>
        <begin position="981"/>
        <end position="1006"/>
    </location>
</feature>
<organism evidence="3 4">
    <name type="scientific">Loxostege sticticalis</name>
    <name type="common">Beet webworm moth</name>
    <dbReference type="NCBI Taxonomy" id="481309"/>
    <lineage>
        <taxon>Eukaryota</taxon>
        <taxon>Metazoa</taxon>
        <taxon>Ecdysozoa</taxon>
        <taxon>Arthropoda</taxon>
        <taxon>Hexapoda</taxon>
        <taxon>Insecta</taxon>
        <taxon>Pterygota</taxon>
        <taxon>Neoptera</taxon>
        <taxon>Endopterygota</taxon>
        <taxon>Lepidoptera</taxon>
        <taxon>Glossata</taxon>
        <taxon>Ditrysia</taxon>
        <taxon>Pyraloidea</taxon>
        <taxon>Crambidae</taxon>
        <taxon>Pyraustinae</taxon>
        <taxon>Loxostege</taxon>
    </lineage>
</organism>
<dbReference type="PANTHER" id="PTHR20995:SF17">
    <property type="entry name" value="F-BOX_WD REPEAT-CONTAINING PROTEIN 5"/>
    <property type="match status" value="1"/>
</dbReference>
<protein>
    <recommendedName>
        <fullName evidence="2">F-box domain-containing protein</fullName>
    </recommendedName>
</protein>
<feature type="region of interest" description="Disordered" evidence="1">
    <location>
        <begin position="808"/>
        <end position="918"/>
    </location>
</feature>
<accession>A0ABR3IDI9</accession>
<gene>
    <name evidence="3" type="ORF">ABMA27_012952</name>
</gene>
<feature type="compositionally biased region" description="Polar residues" evidence="1">
    <location>
        <begin position="782"/>
        <end position="796"/>
    </location>
</feature>
<evidence type="ECO:0000259" key="2">
    <source>
        <dbReference type="Pfam" id="PF12937"/>
    </source>
</evidence>
<evidence type="ECO:0000256" key="1">
    <source>
        <dbReference type="SAM" id="MobiDB-lite"/>
    </source>
</evidence>
<dbReference type="InterPro" id="IPR042508">
    <property type="entry name" value="FBXW5"/>
</dbReference>
<feature type="compositionally biased region" description="Pro residues" evidence="1">
    <location>
        <begin position="1044"/>
        <end position="1066"/>
    </location>
</feature>
<comment type="caution">
    <text evidence="3">The sequence shown here is derived from an EMBL/GenBank/DDBJ whole genome shotgun (WGS) entry which is preliminary data.</text>
</comment>
<feature type="compositionally biased region" description="Basic and acidic residues" evidence="1">
    <location>
        <begin position="901"/>
        <end position="910"/>
    </location>
</feature>
<dbReference type="SUPFAM" id="SSF50998">
    <property type="entry name" value="Quinoprotein alcohol dehydrogenase-like"/>
    <property type="match status" value="1"/>
</dbReference>
<feature type="compositionally biased region" description="Low complexity" evidence="1">
    <location>
        <begin position="758"/>
        <end position="781"/>
    </location>
</feature>
<keyword evidence="4" id="KW-1185">Reference proteome</keyword>
<name>A0ABR3IDI9_LOXSC</name>
<feature type="compositionally biased region" description="Polar residues" evidence="1">
    <location>
        <begin position="981"/>
        <end position="994"/>
    </location>
</feature>
<dbReference type="InterPro" id="IPR036047">
    <property type="entry name" value="F-box-like_dom_sf"/>
</dbReference>
<reference evidence="3 4" key="1">
    <citation type="submission" date="2024-06" db="EMBL/GenBank/DDBJ databases">
        <title>A chromosome-level genome assembly of beet webworm, Loxostege sticticalis.</title>
        <authorList>
            <person name="Zhang Y."/>
        </authorList>
    </citation>
    <scope>NUCLEOTIDE SEQUENCE [LARGE SCALE GENOMIC DNA]</scope>
    <source>
        <strain evidence="3">AQ026</strain>
        <tissue evidence="3">Whole body</tissue>
    </source>
</reference>
<dbReference type="EMBL" id="JBEUOH010000004">
    <property type="protein sequence ID" value="KAL0894326.1"/>
    <property type="molecule type" value="Genomic_DNA"/>
</dbReference>
<feature type="compositionally biased region" description="Basic and acidic residues" evidence="1">
    <location>
        <begin position="1023"/>
        <end position="1038"/>
    </location>
</feature>
<feature type="domain" description="F-box" evidence="2">
    <location>
        <begin position="21"/>
        <end position="59"/>
    </location>
</feature>
<feature type="compositionally biased region" description="Polar residues" evidence="1">
    <location>
        <begin position="1149"/>
        <end position="1161"/>
    </location>
</feature>
<dbReference type="SUPFAM" id="SSF81383">
    <property type="entry name" value="F-box domain"/>
    <property type="match status" value="1"/>
</dbReference>
<dbReference type="Pfam" id="PF12937">
    <property type="entry name" value="F-box-like"/>
    <property type="match status" value="1"/>
</dbReference>
<dbReference type="PANTHER" id="PTHR20995">
    <property type="entry name" value="F-BOX/WD REPEAT-CONTAINING PROTEIN 5"/>
    <property type="match status" value="1"/>
</dbReference>
<dbReference type="Gene3D" id="1.20.1280.50">
    <property type="match status" value="1"/>
</dbReference>
<evidence type="ECO:0000313" key="3">
    <source>
        <dbReference type="EMBL" id="KAL0894326.1"/>
    </source>
</evidence>
<dbReference type="Proteomes" id="UP001549920">
    <property type="component" value="Unassembled WGS sequence"/>
</dbReference>
<feature type="region of interest" description="Disordered" evidence="1">
    <location>
        <begin position="756"/>
        <end position="796"/>
    </location>
</feature>
<dbReference type="InterPro" id="IPR011047">
    <property type="entry name" value="Quinoprotein_ADH-like_sf"/>
</dbReference>
<proteinExistence type="predicted"/>